<keyword evidence="14" id="KW-1185">Reference proteome</keyword>
<evidence type="ECO:0000256" key="11">
    <source>
        <dbReference type="PROSITE-ProRule" id="PRU00176"/>
    </source>
</evidence>
<gene>
    <name evidence="13" type="ORF">SUZIE_107670</name>
</gene>
<proteinExistence type="inferred from homology"/>
<organism evidence="13 14">
    <name type="scientific">Sciurus carolinensis</name>
    <name type="common">Eastern gray squirrel</name>
    <dbReference type="NCBI Taxonomy" id="30640"/>
    <lineage>
        <taxon>Eukaryota</taxon>
        <taxon>Metazoa</taxon>
        <taxon>Chordata</taxon>
        <taxon>Craniata</taxon>
        <taxon>Vertebrata</taxon>
        <taxon>Euteleostomi</taxon>
        <taxon>Mammalia</taxon>
        <taxon>Eutheria</taxon>
        <taxon>Euarchontoglires</taxon>
        <taxon>Glires</taxon>
        <taxon>Rodentia</taxon>
        <taxon>Sciuromorpha</taxon>
        <taxon>Sciuridae</taxon>
        <taxon>Sciurinae</taxon>
        <taxon>Sciurini</taxon>
        <taxon>Sciurus</taxon>
    </lineage>
</organism>
<feature type="domain" description="RRM" evidence="12">
    <location>
        <begin position="3"/>
        <end position="72"/>
    </location>
</feature>
<dbReference type="PROSITE" id="PS50102">
    <property type="entry name" value="RRM"/>
    <property type="match status" value="1"/>
</dbReference>
<dbReference type="PANTHER" id="PTHR37457:SF2">
    <property type="entry name" value="TRNA SELENOCYSTEINE 1-ASSOCIATED PROTEIN 1"/>
    <property type="match status" value="1"/>
</dbReference>
<keyword evidence="8" id="KW-0648">Protein biosynthesis</keyword>
<evidence type="ECO:0000256" key="3">
    <source>
        <dbReference type="ARBA" id="ARBA00008920"/>
    </source>
</evidence>
<dbReference type="SUPFAM" id="SSF54928">
    <property type="entry name" value="RNA-binding domain, RBD"/>
    <property type="match status" value="1"/>
</dbReference>
<evidence type="ECO:0000256" key="5">
    <source>
        <dbReference type="ARBA" id="ARBA00022490"/>
    </source>
</evidence>
<evidence type="ECO:0000256" key="8">
    <source>
        <dbReference type="ARBA" id="ARBA00022917"/>
    </source>
</evidence>
<evidence type="ECO:0000256" key="9">
    <source>
        <dbReference type="ARBA" id="ARBA00023242"/>
    </source>
</evidence>
<dbReference type="InterPro" id="IPR040434">
    <property type="entry name" value="TSAP1"/>
</dbReference>
<comment type="similarity">
    <text evidence="3">Belongs to the RRM TRSPAP family.</text>
</comment>
<evidence type="ECO:0000256" key="2">
    <source>
        <dbReference type="ARBA" id="ARBA00004496"/>
    </source>
</evidence>
<dbReference type="InterPro" id="IPR035979">
    <property type="entry name" value="RBD_domain_sf"/>
</dbReference>
<dbReference type="PANTHER" id="PTHR37457">
    <property type="entry name" value="TRNA SELENOCYSTEINE 1-ASSOCIATED PROTEIN 1-RELATED"/>
    <property type="match status" value="1"/>
</dbReference>
<evidence type="ECO:0000256" key="6">
    <source>
        <dbReference type="ARBA" id="ARBA00022737"/>
    </source>
</evidence>
<dbReference type="GO" id="GO:0001514">
    <property type="term" value="P:selenocysteine incorporation"/>
    <property type="evidence" value="ECO:0007669"/>
    <property type="project" value="TreeGrafter"/>
</dbReference>
<reference evidence="13" key="1">
    <citation type="submission" date="2020-03" db="EMBL/GenBank/DDBJ databases">
        <title>Studies in the Genomics of Life Span.</title>
        <authorList>
            <person name="Glass D."/>
        </authorList>
    </citation>
    <scope>NUCLEOTIDE SEQUENCE</scope>
    <source>
        <strain evidence="13">SUZIE</strain>
        <tissue evidence="13">Muscle</tissue>
    </source>
</reference>
<evidence type="ECO:0000256" key="10">
    <source>
        <dbReference type="ARBA" id="ARBA00033477"/>
    </source>
</evidence>
<sequence>MATSLWMRDLEPYMDENFISRVFATMGETMMSVKIIQNHLTGIPAGYCFVECADLSTAEMYLHKINGKLLPGATPEKCSQRNYATYGKQPDKSPEYSLFVGDLTPDVDDGMLYEFFVKLDATEATKAFTEQSEELYGALMDLAALDTVSSESPAVMQPGQRTSQDGLRLKRKKIVKTSAFGNDLYDFNDFPEITSTKKKKA</sequence>
<dbReference type="InterPro" id="IPR000504">
    <property type="entry name" value="RRM_dom"/>
</dbReference>
<evidence type="ECO:0000259" key="12">
    <source>
        <dbReference type="PROSITE" id="PS50102"/>
    </source>
</evidence>
<evidence type="ECO:0000313" key="13">
    <source>
        <dbReference type="EMBL" id="MBZ3870384.1"/>
    </source>
</evidence>
<dbReference type="AlphaFoldDB" id="A0AA41MEI1"/>
<comment type="caution">
    <text evidence="13">The sequence shown here is derived from an EMBL/GenBank/DDBJ whole genome shotgun (WGS) entry which is preliminary data.</text>
</comment>
<evidence type="ECO:0000256" key="4">
    <source>
        <dbReference type="ARBA" id="ARBA00016598"/>
    </source>
</evidence>
<name>A0AA41MEI1_SCICA</name>
<accession>A0AA41MEI1</accession>
<protein>
    <recommendedName>
        <fullName evidence="4">tRNA selenocysteine 1-associated protein 1</fullName>
    </recommendedName>
    <alternativeName>
        <fullName evidence="10">tRNA selenocysteine-associated protein 1</fullName>
    </alternativeName>
</protein>
<dbReference type="GO" id="GO:0000049">
    <property type="term" value="F:tRNA binding"/>
    <property type="evidence" value="ECO:0007669"/>
    <property type="project" value="TreeGrafter"/>
</dbReference>
<dbReference type="EMBL" id="JAATJV010148252">
    <property type="protein sequence ID" value="MBZ3870384.1"/>
    <property type="molecule type" value="Genomic_DNA"/>
</dbReference>
<dbReference type="Gene3D" id="3.30.70.330">
    <property type="match status" value="1"/>
</dbReference>
<dbReference type="Proteomes" id="UP001166674">
    <property type="component" value="Unassembled WGS sequence"/>
</dbReference>
<dbReference type="InterPro" id="IPR012677">
    <property type="entry name" value="Nucleotide-bd_a/b_plait_sf"/>
</dbReference>
<dbReference type="GO" id="GO:0005634">
    <property type="term" value="C:nucleus"/>
    <property type="evidence" value="ECO:0007669"/>
    <property type="project" value="UniProtKB-SubCell"/>
</dbReference>
<keyword evidence="7 11" id="KW-0694">RNA-binding</keyword>
<evidence type="ECO:0000256" key="7">
    <source>
        <dbReference type="ARBA" id="ARBA00022884"/>
    </source>
</evidence>
<dbReference type="GO" id="GO:0005737">
    <property type="term" value="C:cytoplasm"/>
    <property type="evidence" value="ECO:0007669"/>
    <property type="project" value="UniProtKB-SubCell"/>
</dbReference>
<evidence type="ECO:0000313" key="14">
    <source>
        <dbReference type="Proteomes" id="UP001166674"/>
    </source>
</evidence>
<dbReference type="FunFam" id="3.30.70.330:FF:000159">
    <property type="entry name" value="tRNA selenocysteine 1-associated protein 1"/>
    <property type="match status" value="1"/>
</dbReference>
<dbReference type="Pfam" id="PF00076">
    <property type="entry name" value="RRM_1"/>
    <property type="match status" value="1"/>
</dbReference>
<keyword evidence="5" id="KW-0963">Cytoplasm</keyword>
<comment type="subcellular location">
    <subcellularLocation>
        <location evidence="2">Cytoplasm</location>
    </subcellularLocation>
    <subcellularLocation>
        <location evidence="1">Nucleus</location>
    </subcellularLocation>
</comment>
<keyword evidence="6" id="KW-0677">Repeat</keyword>
<evidence type="ECO:0000256" key="1">
    <source>
        <dbReference type="ARBA" id="ARBA00004123"/>
    </source>
</evidence>
<keyword evidence="9" id="KW-0539">Nucleus</keyword>